<gene>
    <name evidence="1" type="ORF">WCY31_10725</name>
</gene>
<evidence type="ECO:0008006" key="3">
    <source>
        <dbReference type="Google" id="ProtNLM"/>
    </source>
</evidence>
<organism evidence="1 2">
    <name type="scientific">Sulfurimonas diazotrophicus</name>
    <dbReference type="NCBI Taxonomy" id="3131939"/>
    <lineage>
        <taxon>Bacteria</taxon>
        <taxon>Pseudomonadati</taxon>
        <taxon>Campylobacterota</taxon>
        <taxon>Epsilonproteobacteria</taxon>
        <taxon>Campylobacterales</taxon>
        <taxon>Sulfurimonadaceae</taxon>
        <taxon>Sulfurimonas</taxon>
    </lineage>
</organism>
<reference evidence="1 2" key="1">
    <citation type="submission" date="2024-03" db="EMBL/GenBank/DDBJ databases">
        <title>Sulfurimonas sp. HSL3-1.</title>
        <authorList>
            <person name="Wang S."/>
        </authorList>
    </citation>
    <scope>NUCLEOTIDE SEQUENCE [LARGE SCALE GENOMIC DNA]</scope>
    <source>
        <strain evidence="1 2">HSL3-1</strain>
    </source>
</reference>
<keyword evidence="2" id="KW-1185">Reference proteome</keyword>
<sequence length="305" mass="34409">MTTLLLDKEAQPVDVQGRVDLVLSPSLYWFRSEALPVKTVFQARKLAPSVFDAIVPEGVYSYHVLKRDDTFWLFAYNEEQIIDTIARSGIRPTDVRHLYFAQTECAALETPLRLGGTRILSSVDGVVTELPARYAADAEDARHFFETHARKGPAVGITLYHSALLDKKQFKRLSIVAAVFALLYGIEYFTARAHLASVLEEQAKIADTYRLPQTSFERNGLISALEKKQKRQTRLRETAKALFDLPADTENHLERLTLTPRNLTVSAVFKEPAKAEAFKKALMRIGTISSDKRKGDTLYLEVAYE</sequence>
<dbReference type="RefSeq" id="WP_345972373.1">
    <property type="nucleotide sequence ID" value="NZ_CP147920.1"/>
</dbReference>
<accession>A0ABZ3H8J6</accession>
<dbReference type="Proteomes" id="UP001447842">
    <property type="component" value="Chromosome"/>
</dbReference>
<evidence type="ECO:0000313" key="1">
    <source>
        <dbReference type="EMBL" id="XAU14712.1"/>
    </source>
</evidence>
<proteinExistence type="predicted"/>
<dbReference type="EMBL" id="CP147920">
    <property type="protein sequence ID" value="XAU14712.1"/>
    <property type="molecule type" value="Genomic_DNA"/>
</dbReference>
<name>A0ABZ3H8J6_9BACT</name>
<protein>
    <recommendedName>
        <fullName evidence="3">GspL cytoplasmic actin-ATPase-like domain-containing protein</fullName>
    </recommendedName>
</protein>
<evidence type="ECO:0000313" key="2">
    <source>
        <dbReference type="Proteomes" id="UP001447842"/>
    </source>
</evidence>